<protein>
    <submittedName>
        <fullName evidence="3">Uncharacterized protein</fullName>
    </submittedName>
</protein>
<sequence length="150" mass="15580">MDGKHFKIRAPNNSGTVISIVLCESNDANGGCLPSPPQGKLSPECCLGAGGVPKDAEASPKHSQGCRYSSVKHTEAQPHATRLASGTTLAALRALGGGRGVTYELQRGHQGVGMVLLMIGIFLLVRRLMKSPDTTPILQNDGSTSGEASD</sequence>
<accession>A0A4C1S8S2</accession>
<keyword evidence="2" id="KW-0472">Membrane</keyword>
<dbReference type="Proteomes" id="UP000299102">
    <property type="component" value="Unassembled WGS sequence"/>
</dbReference>
<comment type="caution">
    <text evidence="3">The sequence shown here is derived from an EMBL/GenBank/DDBJ whole genome shotgun (WGS) entry which is preliminary data.</text>
</comment>
<name>A0A4C1S8S2_EUMVA</name>
<keyword evidence="4" id="KW-1185">Reference proteome</keyword>
<evidence type="ECO:0000313" key="4">
    <source>
        <dbReference type="Proteomes" id="UP000299102"/>
    </source>
</evidence>
<evidence type="ECO:0000256" key="2">
    <source>
        <dbReference type="SAM" id="Phobius"/>
    </source>
</evidence>
<evidence type="ECO:0000256" key="1">
    <source>
        <dbReference type="SAM" id="MobiDB-lite"/>
    </source>
</evidence>
<proteinExistence type="predicted"/>
<keyword evidence="2" id="KW-1133">Transmembrane helix</keyword>
<organism evidence="3 4">
    <name type="scientific">Eumeta variegata</name>
    <name type="common">Bagworm moth</name>
    <name type="synonym">Eumeta japonica</name>
    <dbReference type="NCBI Taxonomy" id="151549"/>
    <lineage>
        <taxon>Eukaryota</taxon>
        <taxon>Metazoa</taxon>
        <taxon>Ecdysozoa</taxon>
        <taxon>Arthropoda</taxon>
        <taxon>Hexapoda</taxon>
        <taxon>Insecta</taxon>
        <taxon>Pterygota</taxon>
        <taxon>Neoptera</taxon>
        <taxon>Endopterygota</taxon>
        <taxon>Lepidoptera</taxon>
        <taxon>Glossata</taxon>
        <taxon>Ditrysia</taxon>
        <taxon>Tineoidea</taxon>
        <taxon>Psychidae</taxon>
        <taxon>Oiketicinae</taxon>
        <taxon>Eumeta</taxon>
    </lineage>
</organism>
<evidence type="ECO:0000313" key="3">
    <source>
        <dbReference type="EMBL" id="GBO98658.1"/>
    </source>
</evidence>
<gene>
    <name evidence="3" type="ORF">EVAR_186_1</name>
</gene>
<feature type="region of interest" description="Disordered" evidence="1">
    <location>
        <begin position="53"/>
        <end position="73"/>
    </location>
</feature>
<keyword evidence="2" id="KW-0812">Transmembrane</keyword>
<feature type="transmembrane region" description="Helical" evidence="2">
    <location>
        <begin position="111"/>
        <end position="129"/>
    </location>
</feature>
<reference evidence="3 4" key="1">
    <citation type="journal article" date="2019" name="Commun. Biol.">
        <title>The bagworm genome reveals a unique fibroin gene that provides high tensile strength.</title>
        <authorList>
            <person name="Kono N."/>
            <person name="Nakamura H."/>
            <person name="Ohtoshi R."/>
            <person name="Tomita M."/>
            <person name="Numata K."/>
            <person name="Arakawa K."/>
        </authorList>
    </citation>
    <scope>NUCLEOTIDE SEQUENCE [LARGE SCALE GENOMIC DNA]</scope>
</reference>
<dbReference type="EMBL" id="BGZK01000001">
    <property type="protein sequence ID" value="GBO98658.1"/>
    <property type="molecule type" value="Genomic_DNA"/>
</dbReference>
<dbReference type="AlphaFoldDB" id="A0A4C1S8S2"/>